<organism evidence="2 3">
    <name type="scientific">Manganibacter manganicus</name>
    <dbReference type="NCBI Taxonomy" id="1873176"/>
    <lineage>
        <taxon>Bacteria</taxon>
        <taxon>Pseudomonadati</taxon>
        <taxon>Pseudomonadota</taxon>
        <taxon>Alphaproteobacteria</taxon>
        <taxon>Hyphomicrobiales</taxon>
        <taxon>Phyllobacteriaceae</taxon>
        <taxon>Manganibacter</taxon>
    </lineage>
</organism>
<keyword evidence="3" id="KW-1185">Reference proteome</keyword>
<dbReference type="PROSITE" id="PS51340">
    <property type="entry name" value="MOSC"/>
    <property type="match status" value="1"/>
</dbReference>
<comment type="caution">
    <text evidence="2">The sequence shown here is derived from an EMBL/GenBank/DDBJ whole genome shotgun (WGS) entry which is preliminary data.</text>
</comment>
<dbReference type="Proteomes" id="UP000191905">
    <property type="component" value="Unassembled WGS sequence"/>
</dbReference>
<reference evidence="2 3" key="1">
    <citation type="journal article" date="2016" name="Int. J. Syst. Evol. Microbiol.">
        <title>Pseudaminobacter manganicus sp. nov., isolated from sludge of a manganese mine.</title>
        <authorList>
            <person name="Li J."/>
            <person name="Huang J."/>
            <person name="Liao S."/>
            <person name="Wang G."/>
        </authorList>
    </citation>
    <scope>NUCLEOTIDE SEQUENCE [LARGE SCALE GENOMIC DNA]</scope>
    <source>
        <strain evidence="2 3">JH-7</strain>
    </source>
</reference>
<feature type="domain" description="MOSC" evidence="1">
    <location>
        <begin position="98"/>
        <end position="246"/>
    </location>
</feature>
<dbReference type="SUPFAM" id="SSF50800">
    <property type="entry name" value="PK beta-barrel domain-like"/>
    <property type="match status" value="1"/>
</dbReference>
<dbReference type="Pfam" id="PF03473">
    <property type="entry name" value="MOSC"/>
    <property type="match status" value="1"/>
</dbReference>
<dbReference type="OrthoDB" id="581532at2"/>
<accession>A0A1V8RKU8</accession>
<evidence type="ECO:0000313" key="3">
    <source>
        <dbReference type="Proteomes" id="UP000191905"/>
    </source>
</evidence>
<dbReference type="InterPro" id="IPR005303">
    <property type="entry name" value="MOCOS_middle"/>
</dbReference>
<dbReference type="AlphaFoldDB" id="A0A1V8RKU8"/>
<dbReference type="InterPro" id="IPR011037">
    <property type="entry name" value="Pyrv_Knase-like_insert_dom_sf"/>
</dbReference>
<dbReference type="Gene3D" id="2.40.33.20">
    <property type="entry name" value="PK beta-barrel domain-like"/>
    <property type="match status" value="1"/>
</dbReference>
<dbReference type="Pfam" id="PF03476">
    <property type="entry name" value="MOSC_N"/>
    <property type="match status" value="1"/>
</dbReference>
<dbReference type="InterPro" id="IPR005302">
    <property type="entry name" value="MoCF_Sase_C"/>
</dbReference>
<dbReference type="RefSeq" id="WP_080921307.1">
    <property type="nucleotide sequence ID" value="NZ_MDET01000050.1"/>
</dbReference>
<gene>
    <name evidence="2" type="ORF">BFN67_23280</name>
</gene>
<evidence type="ECO:0000313" key="2">
    <source>
        <dbReference type="EMBL" id="OQM73822.1"/>
    </source>
</evidence>
<sequence>MGADGTVAHLWRYPVSSLAGQPMPELLIRPDGVEGDRIYGLFDVASGIVAAPDRNPAKWGQAPRIRTRLSGEAGLEVEIPGGGWLAAPAAQSDRAISDYLGFEVSLRPYLDDGPQPADGSTTGPRYQKAPVHLLTTASLARLKALHPAADCDPRRFRPGILIDMPEVEGAFPESEWLGRRIAIGEVELAVAAPCRRCGFTIIAQEGIEEDAEILRTVVRNNRHNFGVYCTVERPGKVAPGAQLHFL</sequence>
<dbReference type="GO" id="GO:0030170">
    <property type="term" value="F:pyridoxal phosphate binding"/>
    <property type="evidence" value="ECO:0007669"/>
    <property type="project" value="InterPro"/>
</dbReference>
<name>A0A1V8RKU8_9HYPH</name>
<dbReference type="GO" id="GO:0030151">
    <property type="term" value="F:molybdenum ion binding"/>
    <property type="evidence" value="ECO:0007669"/>
    <property type="project" value="InterPro"/>
</dbReference>
<evidence type="ECO:0000259" key="1">
    <source>
        <dbReference type="PROSITE" id="PS51340"/>
    </source>
</evidence>
<protein>
    <submittedName>
        <fullName evidence="2">Molybdenum cofactor sulfurase</fullName>
    </submittedName>
</protein>
<dbReference type="GO" id="GO:0003824">
    <property type="term" value="F:catalytic activity"/>
    <property type="evidence" value="ECO:0007669"/>
    <property type="project" value="InterPro"/>
</dbReference>
<proteinExistence type="predicted"/>
<dbReference type="EMBL" id="MDET01000050">
    <property type="protein sequence ID" value="OQM73822.1"/>
    <property type="molecule type" value="Genomic_DNA"/>
</dbReference>
<dbReference type="STRING" id="1873176.BFN67_23280"/>